<evidence type="ECO:0000256" key="1">
    <source>
        <dbReference type="ARBA" id="ARBA00004370"/>
    </source>
</evidence>
<sequence length="371" mass="42405">MSKKVLILSEAIGSGHTKAAEALMQGISHLAPSIHTQILEVGQTLHPLTTKLLLNSYLKIIIRSPSLWRKMYDYKQNKPLSNWKKFIIYQLFHRQIEVLLDQEKPHLIICTHPFTSSSVSRLKRMGYPFILCSVITDFHVHGAWVHSEVDVYLVSSEDVYNQLINMGIPRSRIVVTGLPIRSNFWVKKNKQEMRKKLKLNNIPTVILMGGGLGLGGIQQLAHALLKWKEKIQVIICTGNNETLRSSLLRDTKFHHPHVYILGFVDLIDEWMDAADLLITKPGGLTCFEALSKGLPMYIYQPIPGHEEKNCDFLVNNHLAIKIDDTNNIDILIENLLFSSREMEFLHNKMREFQQKIDPLASAKFIVNCLIP</sequence>
<dbReference type="GO" id="GO:0016758">
    <property type="term" value="F:hexosyltransferase activity"/>
    <property type="evidence" value="ECO:0007669"/>
    <property type="project" value="InterPro"/>
</dbReference>
<name>I3DTT0_BACMM</name>
<proteinExistence type="inferred from homology"/>
<feature type="domain" description="Diacylglycerol glucosyltransferase N-terminal" evidence="6">
    <location>
        <begin position="16"/>
        <end position="180"/>
    </location>
</feature>
<protein>
    <submittedName>
        <fullName evidence="7">Monogalactosyldiacylglycerol synthase</fullName>
    </submittedName>
</protein>
<organism evidence="7 8">
    <name type="scientific">Bacillus methanolicus (strain MGA3 / ATCC 53907)</name>
    <dbReference type="NCBI Taxonomy" id="796606"/>
    <lineage>
        <taxon>Bacteria</taxon>
        <taxon>Bacillati</taxon>
        <taxon>Bacillota</taxon>
        <taxon>Bacilli</taxon>
        <taxon>Bacillales</taxon>
        <taxon>Bacillaceae</taxon>
        <taxon>Bacillus</taxon>
    </lineage>
</organism>
<evidence type="ECO:0000256" key="2">
    <source>
        <dbReference type="ARBA" id="ARBA00006962"/>
    </source>
</evidence>
<dbReference type="RefSeq" id="WP_003349791.1">
    <property type="nucleotide sequence ID" value="NZ_ADWW01000009.1"/>
</dbReference>
<dbReference type="Pfam" id="PF04101">
    <property type="entry name" value="Glyco_tran_28_C"/>
    <property type="match status" value="1"/>
</dbReference>
<accession>I3DTT0</accession>
<dbReference type="PANTHER" id="PTHR43025">
    <property type="entry name" value="MONOGALACTOSYLDIACYLGLYCEROL SYNTHASE"/>
    <property type="match status" value="1"/>
</dbReference>
<keyword evidence="4" id="KW-0808">Transferase</keyword>
<keyword evidence="8" id="KW-1185">Reference proteome</keyword>
<dbReference type="InterPro" id="IPR009695">
    <property type="entry name" value="Diacylglyc_glucosyltr_N"/>
</dbReference>
<dbReference type="InterPro" id="IPR050519">
    <property type="entry name" value="Glycosyltransf_28_UgtP"/>
</dbReference>
<dbReference type="eggNOG" id="COG0707">
    <property type="taxonomic scope" value="Bacteria"/>
</dbReference>
<dbReference type="Gene3D" id="3.40.50.2000">
    <property type="entry name" value="Glycogen Phosphorylase B"/>
    <property type="match status" value="1"/>
</dbReference>
<evidence type="ECO:0000259" key="5">
    <source>
        <dbReference type="Pfam" id="PF04101"/>
    </source>
</evidence>
<dbReference type="InterPro" id="IPR007235">
    <property type="entry name" value="Glyco_trans_28_C"/>
</dbReference>
<comment type="similarity">
    <text evidence="2">Belongs to the glycosyltransferase 28 family.</text>
</comment>
<dbReference type="EMBL" id="CP007739">
    <property type="protein sequence ID" value="AIE61152.1"/>
    <property type="molecule type" value="Genomic_DNA"/>
</dbReference>
<dbReference type="HOGENOM" id="CLU_028367_0_1_9"/>
<dbReference type="GO" id="GO:0009247">
    <property type="term" value="P:glycolipid biosynthetic process"/>
    <property type="evidence" value="ECO:0007669"/>
    <property type="project" value="InterPro"/>
</dbReference>
<dbReference type="SUPFAM" id="SSF53756">
    <property type="entry name" value="UDP-Glycosyltransferase/glycogen phosphorylase"/>
    <property type="match status" value="1"/>
</dbReference>
<dbReference type="KEGG" id="bmet:BMMGA3_13970"/>
<feature type="domain" description="Glycosyl transferase family 28 C-terminal" evidence="5">
    <location>
        <begin position="204"/>
        <end position="355"/>
    </location>
</feature>
<dbReference type="STRING" id="796606.BMMGA3_13970"/>
<evidence type="ECO:0000256" key="3">
    <source>
        <dbReference type="ARBA" id="ARBA00022676"/>
    </source>
</evidence>
<evidence type="ECO:0000256" key="4">
    <source>
        <dbReference type="ARBA" id="ARBA00022679"/>
    </source>
</evidence>
<dbReference type="PANTHER" id="PTHR43025:SF3">
    <property type="entry name" value="MONOGALACTOSYLDIACYLGLYCEROL SYNTHASE 1, CHLOROPLASTIC"/>
    <property type="match status" value="1"/>
</dbReference>
<dbReference type="OrthoDB" id="9815663at2"/>
<gene>
    <name evidence="7" type="ORF">BMMGA3_13970</name>
</gene>
<evidence type="ECO:0000313" key="7">
    <source>
        <dbReference type="EMBL" id="AIE61152.1"/>
    </source>
</evidence>
<reference evidence="7 8" key="1">
    <citation type="journal article" date="2015" name="BMC Genomics">
        <title>Transcriptome analysis of thermophilic methylotrophic Bacillus methanolicus MGA3 using RNA-sequencing provides detailed insights into its previously uncharted transcriptional landscape.</title>
        <authorList>
            <person name="Irla M."/>
            <person name="Neshat A."/>
            <person name="Brautaset T."/>
            <person name="Ruckert C."/>
            <person name="Kalinowski J."/>
            <person name="Wendisch V.F."/>
        </authorList>
    </citation>
    <scope>NUCLEOTIDE SEQUENCE [LARGE SCALE GENOMIC DNA]</scope>
    <source>
        <strain evidence="8">MGA3 / ATCC 53907</strain>
    </source>
</reference>
<evidence type="ECO:0000313" key="8">
    <source>
        <dbReference type="Proteomes" id="UP000027602"/>
    </source>
</evidence>
<comment type="subcellular location">
    <subcellularLocation>
        <location evidence="1">Membrane</location>
    </subcellularLocation>
</comment>
<keyword evidence="3" id="KW-0328">Glycosyltransferase</keyword>
<dbReference type="Proteomes" id="UP000027602">
    <property type="component" value="Chromosome"/>
</dbReference>
<evidence type="ECO:0000259" key="6">
    <source>
        <dbReference type="Pfam" id="PF06925"/>
    </source>
</evidence>
<dbReference type="GO" id="GO:0016020">
    <property type="term" value="C:membrane"/>
    <property type="evidence" value="ECO:0007669"/>
    <property type="project" value="UniProtKB-SubCell"/>
</dbReference>
<dbReference type="Pfam" id="PF06925">
    <property type="entry name" value="MGDG_synth"/>
    <property type="match status" value="1"/>
</dbReference>
<dbReference type="AlphaFoldDB" id="I3DTT0"/>